<evidence type="ECO:0000256" key="9">
    <source>
        <dbReference type="ARBA" id="ARBA00022989"/>
    </source>
</evidence>
<evidence type="ECO:0000313" key="17">
    <source>
        <dbReference type="Ensembl" id="ENSNNAP00000020093.1"/>
    </source>
</evidence>
<dbReference type="Pfam" id="PF09067">
    <property type="entry name" value="EpoR_lig-bind"/>
    <property type="match status" value="1"/>
</dbReference>
<keyword evidence="7" id="KW-0677">Repeat</keyword>
<dbReference type="InterPro" id="IPR036116">
    <property type="entry name" value="FN3_sf"/>
</dbReference>
<evidence type="ECO:0000256" key="13">
    <source>
        <dbReference type="ARBA" id="ARBA00023180"/>
    </source>
</evidence>
<dbReference type="GO" id="GO:0004896">
    <property type="term" value="F:cytokine receptor activity"/>
    <property type="evidence" value="ECO:0007669"/>
    <property type="project" value="TreeGrafter"/>
</dbReference>
<evidence type="ECO:0000256" key="1">
    <source>
        <dbReference type="ARBA" id="ARBA00004479"/>
    </source>
</evidence>
<keyword evidence="9 15" id="KW-1133">Transmembrane helix</keyword>
<dbReference type="FunFam" id="2.60.40.10:FF:000287">
    <property type="entry name" value="Prolactin receptor"/>
    <property type="match status" value="1"/>
</dbReference>
<feature type="domain" description="Fibronectin type-III" evidence="16">
    <location>
        <begin position="111"/>
        <end position="210"/>
    </location>
</feature>
<keyword evidence="13" id="KW-0325">Glycoprotein</keyword>
<dbReference type="GO" id="GO:0046872">
    <property type="term" value="F:metal ion binding"/>
    <property type="evidence" value="ECO:0007669"/>
    <property type="project" value="UniProtKB-KW"/>
</dbReference>
<evidence type="ECO:0000259" key="16">
    <source>
        <dbReference type="PROSITE" id="PS50853"/>
    </source>
</evidence>
<dbReference type="GO" id="GO:0009897">
    <property type="term" value="C:external side of plasma membrane"/>
    <property type="evidence" value="ECO:0007669"/>
    <property type="project" value="TreeGrafter"/>
</dbReference>
<dbReference type="AlphaFoldDB" id="A0A8C7E340"/>
<keyword evidence="8" id="KW-0862">Zinc</keyword>
<evidence type="ECO:0000256" key="2">
    <source>
        <dbReference type="ARBA" id="ARBA00007885"/>
    </source>
</evidence>
<keyword evidence="18" id="KW-1185">Reference proteome</keyword>
<keyword evidence="12" id="KW-0675">Receptor</keyword>
<reference evidence="17" key="1">
    <citation type="submission" date="2025-08" db="UniProtKB">
        <authorList>
            <consortium name="Ensembl"/>
        </authorList>
    </citation>
    <scope>IDENTIFICATION</scope>
</reference>
<evidence type="ECO:0000256" key="10">
    <source>
        <dbReference type="ARBA" id="ARBA00023136"/>
    </source>
</evidence>
<dbReference type="SUPFAM" id="SSF49265">
    <property type="entry name" value="Fibronectin type III"/>
    <property type="match status" value="2"/>
</dbReference>
<dbReference type="FunFam" id="2.60.40.10:FF:000358">
    <property type="entry name" value="Prolactin receptor"/>
    <property type="match status" value="1"/>
</dbReference>
<dbReference type="SMART" id="SM00060">
    <property type="entry name" value="FN3"/>
    <property type="match status" value="2"/>
</dbReference>
<evidence type="ECO:0000313" key="18">
    <source>
        <dbReference type="Proteomes" id="UP000694559"/>
    </source>
</evidence>
<evidence type="ECO:0000256" key="3">
    <source>
        <dbReference type="ARBA" id="ARBA00019818"/>
    </source>
</evidence>
<keyword evidence="10 15" id="KW-0472">Membrane</keyword>
<dbReference type="OrthoDB" id="8858139at2759"/>
<feature type="region of interest" description="Disordered" evidence="14">
    <location>
        <begin position="346"/>
        <end position="405"/>
    </location>
</feature>
<evidence type="ECO:0000256" key="15">
    <source>
        <dbReference type="SAM" id="Phobius"/>
    </source>
</evidence>
<dbReference type="GeneTree" id="ENSGT00940000154851"/>
<dbReference type="InterPro" id="IPR003961">
    <property type="entry name" value="FN3_dom"/>
</dbReference>
<dbReference type="CDD" id="cd00063">
    <property type="entry name" value="FN3"/>
    <property type="match status" value="2"/>
</dbReference>
<evidence type="ECO:0000256" key="7">
    <source>
        <dbReference type="ARBA" id="ARBA00022737"/>
    </source>
</evidence>
<dbReference type="Ensembl" id="ENSNNAT00000021084.1">
    <property type="protein sequence ID" value="ENSNNAP00000020093.1"/>
    <property type="gene ID" value="ENSNNAG00000013356.1"/>
</dbReference>
<evidence type="ECO:0000256" key="14">
    <source>
        <dbReference type="SAM" id="MobiDB-lite"/>
    </source>
</evidence>
<evidence type="ECO:0000256" key="4">
    <source>
        <dbReference type="ARBA" id="ARBA00022692"/>
    </source>
</evidence>
<evidence type="ECO:0000256" key="8">
    <source>
        <dbReference type="ARBA" id="ARBA00022833"/>
    </source>
</evidence>
<dbReference type="Gene3D" id="2.60.40.10">
    <property type="entry name" value="Immunoglobulins"/>
    <property type="match status" value="2"/>
</dbReference>
<organism evidence="17 18">
    <name type="scientific">Naja naja</name>
    <name type="common">Indian cobra</name>
    <dbReference type="NCBI Taxonomy" id="35670"/>
    <lineage>
        <taxon>Eukaryota</taxon>
        <taxon>Metazoa</taxon>
        <taxon>Chordata</taxon>
        <taxon>Craniata</taxon>
        <taxon>Vertebrata</taxon>
        <taxon>Euteleostomi</taxon>
        <taxon>Lepidosauria</taxon>
        <taxon>Squamata</taxon>
        <taxon>Bifurcata</taxon>
        <taxon>Unidentata</taxon>
        <taxon>Episquamata</taxon>
        <taxon>Toxicofera</taxon>
        <taxon>Serpentes</taxon>
        <taxon>Colubroidea</taxon>
        <taxon>Elapidae</taxon>
        <taxon>Elapinae</taxon>
        <taxon>Naja</taxon>
    </lineage>
</organism>
<dbReference type="PANTHER" id="PTHR23037">
    <property type="entry name" value="CYTOKINE RECEPTOR"/>
    <property type="match status" value="1"/>
</dbReference>
<feature type="compositionally biased region" description="Basic and acidic residues" evidence="14">
    <location>
        <begin position="359"/>
        <end position="379"/>
    </location>
</feature>
<sequence length="600" mass="67682">MGLFLTEQPPGKPIFIGCRSPEKETFTCWWKPSSEGSLPKNYTLLYNRERDKKYYECPDYTTAGSNSCYFDKKHTSLWTTYNFTLMAMNEMGSSVADPYYMDVANIVQPDPPENLSLEFEKKVYGEYVLLTWAPPSRGDVRSGWLTLEYELHIKPEEGQEWEKIFVGQRMSYKMFSVNPGERYVAQVRCRSDHGIWSNWSPKTYIKLPKDISVKEVVIWIIVIFVSIAACLILLWILALKKTKMVARLLPPVPGPKIKGLDAQLLQAGKTEELLSALDCQGFPPTSDSDDLLIEFLEIDDSEDQQLMPNHGKSHPNKHLWLEIDSDSGRGSCESPSLLQEKYKEARKLPPAAEVPDPDEVQRNTDRTKLSETLKVDSERQLPQLASRGPKSSTWPGDHSHTAKYSSHDAIQICKRVLKATNIKRSPILGRSEGKHCSQPSKPIETISKVKTGQLEDEANLSLNSQRNQEASFWLASPEQLPFTSTKPMDYVEIHKVSSDGALAVLPKQKESVEKTEKAPPPTDAKEYSKVSTVVANHILVLLPEAKAEVLPSFQEPPKESNPKSQAEKNTIYCLPVPNSCKIQIGGLDYMDPSNFMPAFR</sequence>
<comment type="subcellular location">
    <subcellularLocation>
        <location evidence="1">Membrane</location>
        <topology evidence="1">Single-pass type I membrane protein</topology>
    </subcellularLocation>
</comment>
<feature type="transmembrane region" description="Helical" evidence="15">
    <location>
        <begin position="216"/>
        <end position="239"/>
    </location>
</feature>
<evidence type="ECO:0000256" key="6">
    <source>
        <dbReference type="ARBA" id="ARBA00022729"/>
    </source>
</evidence>
<dbReference type="Proteomes" id="UP000694559">
    <property type="component" value="Unplaced"/>
</dbReference>
<comment type="similarity">
    <text evidence="2">Belongs to the type I cytokine receptor family. Type 1 subfamily.</text>
</comment>
<keyword evidence="5" id="KW-0479">Metal-binding</keyword>
<keyword evidence="4 15" id="KW-0812">Transmembrane</keyword>
<evidence type="ECO:0000256" key="11">
    <source>
        <dbReference type="ARBA" id="ARBA00023157"/>
    </source>
</evidence>
<dbReference type="OMA" id="ANITCTW"/>
<protein>
    <recommendedName>
        <fullName evidence="3">Prolactin receptor</fullName>
    </recommendedName>
</protein>
<evidence type="ECO:0000256" key="12">
    <source>
        <dbReference type="ARBA" id="ARBA00023170"/>
    </source>
</evidence>
<proteinExistence type="inferred from homology"/>
<dbReference type="PROSITE" id="PS50853">
    <property type="entry name" value="FN3"/>
    <property type="match status" value="1"/>
</dbReference>
<evidence type="ECO:0000256" key="5">
    <source>
        <dbReference type="ARBA" id="ARBA00022723"/>
    </source>
</evidence>
<dbReference type="PANTHER" id="PTHR23037:SF46">
    <property type="entry name" value="INTERLEUKIN 5 RECEPTOR SUBUNIT ALPHA"/>
    <property type="match status" value="1"/>
</dbReference>
<keyword evidence="11" id="KW-1015">Disulfide bond</keyword>
<dbReference type="InterPro" id="IPR015152">
    <property type="entry name" value="Growth/epo_recpt_lig-bind"/>
</dbReference>
<reference evidence="17" key="2">
    <citation type="submission" date="2025-09" db="UniProtKB">
        <authorList>
            <consortium name="Ensembl"/>
        </authorList>
    </citation>
    <scope>IDENTIFICATION</scope>
</reference>
<accession>A0A8C7E340</accession>
<name>A0A8C7E340_NAJNA</name>
<keyword evidence="6" id="KW-0732">Signal</keyword>
<dbReference type="InterPro" id="IPR013783">
    <property type="entry name" value="Ig-like_fold"/>
</dbReference>